<dbReference type="RefSeq" id="WP_094265214.1">
    <property type="nucleotide sequence ID" value="NZ_NOWF01000008.1"/>
</dbReference>
<dbReference type="CDD" id="cd02803">
    <property type="entry name" value="OYE_like_FMN_family"/>
    <property type="match status" value="1"/>
</dbReference>
<dbReference type="SUPFAM" id="SSF51395">
    <property type="entry name" value="FMN-linked oxidoreductases"/>
    <property type="match status" value="1"/>
</dbReference>
<gene>
    <name evidence="2" type="ORF">CHM34_13885</name>
</gene>
<proteinExistence type="predicted"/>
<dbReference type="InterPro" id="IPR001155">
    <property type="entry name" value="OxRdtase_FMN_N"/>
</dbReference>
<dbReference type="GO" id="GO:0010181">
    <property type="term" value="F:FMN binding"/>
    <property type="evidence" value="ECO:0007669"/>
    <property type="project" value="InterPro"/>
</dbReference>
<reference evidence="2 3" key="1">
    <citation type="submission" date="2017-07" db="EMBL/GenBank/DDBJ databases">
        <title>The genome sequence of Paludifilum halophilum highlights mechanisms for microbial adaptation to high salt environemnts.</title>
        <authorList>
            <person name="Belbahri L."/>
        </authorList>
    </citation>
    <scope>NUCLEOTIDE SEQUENCE [LARGE SCALE GENOMIC DNA]</scope>
    <source>
        <strain evidence="2 3">DSM 102817</strain>
    </source>
</reference>
<dbReference type="Gene3D" id="3.20.20.70">
    <property type="entry name" value="Aldolase class I"/>
    <property type="match status" value="1"/>
</dbReference>
<dbReference type="InterPro" id="IPR045247">
    <property type="entry name" value="Oye-like"/>
</dbReference>
<sequence>MLVTKRLFEPVQLGSTRLPNRIGVAPMTRTSATDEGLVTDPMVSYYSKFARGGFGLIITEGTYPDDQYSQGYLNQPGICNDEQMQAWKRVVDSVHREGSNIFVQLMHAGALSQGNRFKKETLAPSPVQPKGEQMDMYGGQGLFPVPREASVEDIQGVIGGFTEAAKRAKQAGFDGIELHGANGYILDQFLTDYTNQRRDQYGGSIENRVRLLVEVSRSVKEAVGDMTVGIRISQGKVNDFKHKWAGGEKDAEVIFSRLAEAGLDYLHVTEYEAWQPAFDNGDENQGAWEPAFGQRGASLAKLAGKYGEIPVMANGYLEDPQKANEMIEKGEADVVTIGRGALANGDWPLKVKNNEPLTEFEPEKILSPNAKLKDFETPL</sequence>
<evidence type="ECO:0000313" key="3">
    <source>
        <dbReference type="Proteomes" id="UP000215459"/>
    </source>
</evidence>
<dbReference type="GO" id="GO:0016491">
    <property type="term" value="F:oxidoreductase activity"/>
    <property type="evidence" value="ECO:0007669"/>
    <property type="project" value="InterPro"/>
</dbReference>
<comment type="caution">
    <text evidence="2">The sequence shown here is derived from an EMBL/GenBank/DDBJ whole genome shotgun (WGS) entry which is preliminary data.</text>
</comment>
<dbReference type="PANTHER" id="PTHR22893:SF91">
    <property type="entry name" value="NADPH DEHYDROGENASE 2-RELATED"/>
    <property type="match status" value="1"/>
</dbReference>
<dbReference type="OrthoDB" id="9772736at2"/>
<dbReference type="EMBL" id="NOWF01000008">
    <property type="protein sequence ID" value="OYD07017.1"/>
    <property type="molecule type" value="Genomic_DNA"/>
</dbReference>
<evidence type="ECO:0000313" key="2">
    <source>
        <dbReference type="EMBL" id="OYD07017.1"/>
    </source>
</evidence>
<organism evidence="2 3">
    <name type="scientific">Paludifilum halophilum</name>
    <dbReference type="NCBI Taxonomy" id="1642702"/>
    <lineage>
        <taxon>Bacteria</taxon>
        <taxon>Bacillati</taxon>
        <taxon>Bacillota</taxon>
        <taxon>Bacilli</taxon>
        <taxon>Bacillales</taxon>
        <taxon>Thermoactinomycetaceae</taxon>
        <taxon>Paludifilum</taxon>
    </lineage>
</organism>
<dbReference type="Pfam" id="PF00724">
    <property type="entry name" value="Oxidored_FMN"/>
    <property type="match status" value="1"/>
</dbReference>
<evidence type="ECO:0000259" key="1">
    <source>
        <dbReference type="Pfam" id="PF00724"/>
    </source>
</evidence>
<dbReference type="PANTHER" id="PTHR22893">
    <property type="entry name" value="NADH OXIDOREDUCTASE-RELATED"/>
    <property type="match status" value="1"/>
</dbReference>
<dbReference type="Proteomes" id="UP000215459">
    <property type="component" value="Unassembled WGS sequence"/>
</dbReference>
<accession>A0A235B544</accession>
<name>A0A235B544_9BACL</name>
<protein>
    <submittedName>
        <fullName evidence="2">NADH:flavin oxidoreductase</fullName>
    </submittedName>
</protein>
<keyword evidence="3" id="KW-1185">Reference proteome</keyword>
<dbReference type="InterPro" id="IPR013785">
    <property type="entry name" value="Aldolase_TIM"/>
</dbReference>
<dbReference type="AlphaFoldDB" id="A0A235B544"/>
<feature type="domain" description="NADH:flavin oxidoreductase/NADH oxidase N-terminal" evidence="1">
    <location>
        <begin position="7"/>
        <end position="356"/>
    </location>
</feature>